<feature type="domain" description="Cpl-7 lysozyme C-terminal" evidence="6">
    <location>
        <begin position="170"/>
        <end position="208"/>
    </location>
</feature>
<reference evidence="7" key="2">
    <citation type="submission" date="2021-09" db="EMBL/GenBank/DDBJ databases">
        <authorList>
            <person name="Gilroy R."/>
        </authorList>
    </citation>
    <scope>NUCLEOTIDE SEQUENCE</scope>
    <source>
        <strain evidence="7">USAMLcec12-2067</strain>
    </source>
</reference>
<feature type="domain" description="Cpl-7 lysozyme C-terminal" evidence="6">
    <location>
        <begin position="280"/>
        <end position="318"/>
    </location>
</feature>
<sequence length="318" mass="32417">MNIVEFVQASGANYTAGRGGRAIDGMAVHYTATSASAHNNLVYFSRAGAGASAHLFVDKDGSIRQSVRLEDTAWAVGDFAENQRTVSVEVVSAGEGFTDSQVAALAEIWAFLRATYGVTRLIRHYDVTGKLCPAPYVDAGKWAALKARILGGSGAAVAPGPSGGAPSGSVADLAARVIAGEFGNGDARRAALGSRYDEVQAEVNRILLGGSGSAAPAAAAPAPAAPDIEALAQAVIRGEYGNGDARRAALGANYDAVQARVNEILGVGGGSSGGSGGADIEALAQAVIRGDYGNGEERRRRLGSLYDAVQARANEILL</sequence>
<feature type="domain" description="Cpl-7 lysozyme C-terminal" evidence="6">
    <location>
        <begin position="228"/>
        <end position="266"/>
    </location>
</feature>
<keyword evidence="4" id="KW-0961">Cell wall biogenesis/degradation</keyword>
<protein>
    <recommendedName>
        <fullName evidence="2">N-acetylmuramoyl-L-alanine amidase</fullName>
        <ecNumber evidence="2">3.5.1.28</ecNumber>
    </recommendedName>
</protein>
<reference evidence="7" key="1">
    <citation type="journal article" date="2021" name="PeerJ">
        <title>Extensive microbial diversity within the chicken gut microbiome revealed by metagenomics and culture.</title>
        <authorList>
            <person name="Gilroy R."/>
            <person name="Ravi A."/>
            <person name="Getino M."/>
            <person name="Pursley I."/>
            <person name="Horton D.L."/>
            <person name="Alikhan N.F."/>
            <person name="Baker D."/>
            <person name="Gharbi K."/>
            <person name="Hall N."/>
            <person name="Watson M."/>
            <person name="Adriaenssens E.M."/>
            <person name="Foster-Nyarko E."/>
            <person name="Jarju S."/>
            <person name="Secka A."/>
            <person name="Antonio M."/>
            <person name="Oren A."/>
            <person name="Chaudhuri R.R."/>
            <person name="La Ragione R."/>
            <person name="Hildebrand F."/>
            <person name="Pallen M.J."/>
        </authorList>
    </citation>
    <scope>NUCLEOTIDE SEQUENCE</scope>
    <source>
        <strain evidence="7">USAMLcec12-2067</strain>
    </source>
</reference>
<evidence type="ECO:0000259" key="5">
    <source>
        <dbReference type="SMART" id="SM00644"/>
    </source>
</evidence>
<gene>
    <name evidence="7" type="ORF">K8V16_04860</name>
</gene>
<dbReference type="SUPFAM" id="SSF55846">
    <property type="entry name" value="N-acetylmuramoyl-L-alanine amidase-like"/>
    <property type="match status" value="1"/>
</dbReference>
<organism evidence="7 8">
    <name type="scientific">Rubneribacter badeniensis</name>
    <dbReference type="NCBI Taxonomy" id="2070688"/>
    <lineage>
        <taxon>Bacteria</taxon>
        <taxon>Bacillati</taxon>
        <taxon>Actinomycetota</taxon>
        <taxon>Coriobacteriia</taxon>
        <taxon>Eggerthellales</taxon>
        <taxon>Eggerthellaceae</taxon>
        <taxon>Rubneribacter</taxon>
    </lineage>
</organism>
<comment type="catalytic activity">
    <reaction evidence="1">
        <text>Hydrolyzes the link between N-acetylmuramoyl residues and L-amino acid residues in certain cell-wall glycopeptides.</text>
        <dbReference type="EC" id="3.5.1.28"/>
    </reaction>
</comment>
<evidence type="ECO:0000256" key="2">
    <source>
        <dbReference type="ARBA" id="ARBA00011901"/>
    </source>
</evidence>
<dbReference type="Proteomes" id="UP000789325">
    <property type="component" value="Unassembled WGS sequence"/>
</dbReference>
<dbReference type="InterPro" id="IPR002502">
    <property type="entry name" value="Amidase_domain"/>
</dbReference>
<dbReference type="GO" id="GO:0071555">
    <property type="term" value="P:cell wall organization"/>
    <property type="evidence" value="ECO:0007669"/>
    <property type="project" value="UniProtKB-KW"/>
</dbReference>
<evidence type="ECO:0000259" key="6">
    <source>
        <dbReference type="SMART" id="SM01095"/>
    </source>
</evidence>
<dbReference type="EMBL" id="DYZL01000096">
    <property type="protein sequence ID" value="HJH43109.1"/>
    <property type="molecule type" value="Genomic_DNA"/>
</dbReference>
<proteinExistence type="predicted"/>
<evidence type="ECO:0000313" key="8">
    <source>
        <dbReference type="Proteomes" id="UP000789325"/>
    </source>
</evidence>
<dbReference type="InterPro" id="IPR013168">
    <property type="entry name" value="Cpl_7_lyso_C"/>
</dbReference>
<comment type="caution">
    <text evidence="7">The sequence shown here is derived from an EMBL/GenBank/DDBJ whole genome shotgun (WGS) entry which is preliminary data.</text>
</comment>
<name>A0A9D2VK44_9ACTN</name>
<dbReference type="GO" id="GO:0008745">
    <property type="term" value="F:N-acetylmuramoyl-L-alanine amidase activity"/>
    <property type="evidence" value="ECO:0007669"/>
    <property type="project" value="UniProtKB-EC"/>
</dbReference>
<dbReference type="PANTHER" id="PTHR30417:SF1">
    <property type="entry name" value="N-ACETYLMURAMOYL-L-ALANINE AMIDASE AMID"/>
    <property type="match status" value="1"/>
</dbReference>
<dbReference type="PANTHER" id="PTHR30417">
    <property type="entry name" value="N-ACETYLMURAMOYL-L-ALANINE AMIDASE AMID"/>
    <property type="match status" value="1"/>
</dbReference>
<dbReference type="EC" id="3.5.1.28" evidence="2"/>
<dbReference type="Pfam" id="PF08230">
    <property type="entry name" value="CW_7"/>
    <property type="match status" value="3"/>
</dbReference>
<evidence type="ECO:0000256" key="3">
    <source>
        <dbReference type="ARBA" id="ARBA00022801"/>
    </source>
</evidence>
<dbReference type="GO" id="GO:0009254">
    <property type="term" value="P:peptidoglycan turnover"/>
    <property type="evidence" value="ECO:0007669"/>
    <property type="project" value="TreeGrafter"/>
</dbReference>
<dbReference type="CDD" id="cd06583">
    <property type="entry name" value="PGRP"/>
    <property type="match status" value="1"/>
</dbReference>
<dbReference type="GO" id="GO:0009253">
    <property type="term" value="P:peptidoglycan catabolic process"/>
    <property type="evidence" value="ECO:0007669"/>
    <property type="project" value="InterPro"/>
</dbReference>
<evidence type="ECO:0000256" key="4">
    <source>
        <dbReference type="ARBA" id="ARBA00023316"/>
    </source>
</evidence>
<accession>A0A9D2VK44</accession>
<dbReference type="InterPro" id="IPR051206">
    <property type="entry name" value="NAMLAA_amidase_2"/>
</dbReference>
<dbReference type="SMART" id="SM01095">
    <property type="entry name" value="Cpl-7"/>
    <property type="match status" value="3"/>
</dbReference>
<dbReference type="SMART" id="SM00644">
    <property type="entry name" value="Ami_2"/>
    <property type="match status" value="1"/>
</dbReference>
<keyword evidence="3 7" id="KW-0378">Hydrolase</keyword>
<dbReference type="AlphaFoldDB" id="A0A9D2VK44"/>
<dbReference type="Pfam" id="PF01510">
    <property type="entry name" value="Amidase_2"/>
    <property type="match status" value="1"/>
</dbReference>
<dbReference type="Gene3D" id="3.40.80.10">
    <property type="entry name" value="Peptidoglycan recognition protein-like"/>
    <property type="match status" value="1"/>
</dbReference>
<feature type="domain" description="N-acetylmuramoyl-L-alanine amidase" evidence="5">
    <location>
        <begin position="14"/>
        <end position="149"/>
    </location>
</feature>
<evidence type="ECO:0000256" key="1">
    <source>
        <dbReference type="ARBA" id="ARBA00001561"/>
    </source>
</evidence>
<evidence type="ECO:0000313" key="7">
    <source>
        <dbReference type="EMBL" id="HJH43109.1"/>
    </source>
</evidence>
<dbReference type="InterPro" id="IPR036505">
    <property type="entry name" value="Amidase/PGRP_sf"/>
</dbReference>